<name>A0A3D8IUF8_9HELI</name>
<dbReference type="AlphaFoldDB" id="A0A3D8IUF8"/>
<sequence length="490" mass="56587">MHGKILRYSTQTKNGVVTNASKKIFELRGNSWHDPKMMPSVGMFVEFRCDDNGYTIVDCRASSYQSFPEGGLVREIDFWRTNTDEELKAKEADAKANITKQIFAKTNYAKLNAIELSTTPQECIKDFFRDEFNAIAFLDSVRQDSTPVQGTMLSYLIIKPFLTKAIDFLVYNDRHITMDNFASELQTLKQLEYSYNHFKTNVNINASKIYKECFLDAQYHYKGVLRAIEIFNEKKLQIENKVRVCGMELRSIQAKLDAKKGDPKALEAKKVEIAKIVSKAKNDTKSIDMLIDNLKTMSEAFVKDNFATFEVVFTKIYQVLVDKTKEALDICSTKLDDKVWSLGMASQAIKNVFFRQHINSPFCAMTFVENHIKHLNKAKMSNNESIVYNYAQRYNKSYKNYVIFCENEAFELDLKVKILAKAKNNYVYVFQKEIEFFTAVNKMKFEICFIDSELRLSNPKEILKAGVSSKRNKDTKFMLLKASDIKNLTL</sequence>
<gene>
    <name evidence="1" type="ORF">CQA54_01995</name>
</gene>
<dbReference type="RefSeq" id="WP_115570536.1">
    <property type="nucleotide sequence ID" value="NZ_NXLT01000001.1"/>
</dbReference>
<evidence type="ECO:0000313" key="2">
    <source>
        <dbReference type="Proteomes" id="UP000256514"/>
    </source>
</evidence>
<dbReference type="Proteomes" id="UP000256514">
    <property type="component" value="Unassembled WGS sequence"/>
</dbReference>
<organism evidence="1 2">
    <name type="scientific">Helicobacter equorum</name>
    <dbReference type="NCBI Taxonomy" id="361872"/>
    <lineage>
        <taxon>Bacteria</taxon>
        <taxon>Pseudomonadati</taxon>
        <taxon>Campylobacterota</taxon>
        <taxon>Epsilonproteobacteria</taxon>
        <taxon>Campylobacterales</taxon>
        <taxon>Helicobacteraceae</taxon>
        <taxon>Helicobacter</taxon>
    </lineage>
</organism>
<dbReference type="OrthoDB" id="5327741at2"/>
<reference evidence="1 2" key="1">
    <citation type="submission" date="2018-04" db="EMBL/GenBank/DDBJ databases">
        <title>Novel Campyloabacter and Helicobacter Species and Strains.</title>
        <authorList>
            <person name="Mannion A.J."/>
            <person name="Shen Z."/>
            <person name="Fox J.G."/>
        </authorList>
    </citation>
    <scope>NUCLEOTIDE SEQUENCE [LARGE SCALE GENOMIC DNA]</scope>
    <source>
        <strain evidence="1 2">MIT 12-6600</strain>
    </source>
</reference>
<proteinExistence type="predicted"/>
<accession>A0A3D8IUF8</accession>
<evidence type="ECO:0000313" key="1">
    <source>
        <dbReference type="EMBL" id="RDU68596.1"/>
    </source>
</evidence>
<keyword evidence="2" id="KW-1185">Reference proteome</keyword>
<comment type="caution">
    <text evidence="1">The sequence shown here is derived from an EMBL/GenBank/DDBJ whole genome shotgun (WGS) entry which is preliminary data.</text>
</comment>
<dbReference type="EMBL" id="NXLT01000001">
    <property type="protein sequence ID" value="RDU68596.1"/>
    <property type="molecule type" value="Genomic_DNA"/>
</dbReference>
<protein>
    <submittedName>
        <fullName evidence="1">Uncharacterized protein</fullName>
    </submittedName>
</protein>